<gene>
    <name evidence="2" type="primary">LOC108084228</name>
</gene>
<reference evidence="2" key="1">
    <citation type="submission" date="2025-08" db="UniProtKB">
        <authorList>
            <consortium name="RefSeq"/>
        </authorList>
    </citation>
    <scope>IDENTIFICATION</scope>
    <source>
        <strain evidence="2">14028-0561.14</strain>
        <tissue evidence="2">Whole fly</tissue>
    </source>
</reference>
<evidence type="ECO:0000313" key="2">
    <source>
        <dbReference type="RefSeq" id="XP_017035840.1"/>
    </source>
</evidence>
<accession>A0A6P4J4P5</accession>
<evidence type="ECO:0000313" key="1">
    <source>
        <dbReference type="Proteomes" id="UP001652661"/>
    </source>
</evidence>
<keyword evidence="1" id="KW-1185">Reference proteome</keyword>
<name>A0A6P4J4P5_DROKI</name>
<dbReference type="AlphaFoldDB" id="A0A6P4J4P5"/>
<proteinExistence type="predicted"/>
<dbReference type="GeneID" id="108084228"/>
<protein>
    <submittedName>
        <fullName evidence="2">Uncharacterized protein</fullName>
    </submittedName>
</protein>
<dbReference type="Proteomes" id="UP001652661">
    <property type="component" value="Chromosome 3R"/>
</dbReference>
<sequence length="296" mass="33692">MDISVSSLNTSTLEEDEVRLGYTHDDIKSFLYKSSIGWWFPFVDETKATKRLLDQFMICLTTCAPKNLKELLDLFTLSIMMMTYQKDDSQLMKERLNFVETVSQLPFTLDTEGVQYIAIGLHKSLVDEALGKERLERVLDIHDAIPALVKSSKLGNDIAVALLLTIMGHYAKVPVELGSNNAQKAFALAKLVNWQELADSDRHADMFMLIRTFSLIINCRSSREECSEWKDLSAEIHKYFLQVRKAFDNSMVYGAFEMMVERFIAYCVVRGATATPHFCDFKICDDTNTNTTNAEA</sequence>
<dbReference type="OrthoDB" id="7851789at2759"/>
<dbReference type="RefSeq" id="XP_017035840.1">
    <property type="nucleotide sequence ID" value="XM_017180351.3"/>
</dbReference>
<organism evidence="1 2">
    <name type="scientific">Drosophila kikkawai</name>
    <name type="common">Fruit fly</name>
    <dbReference type="NCBI Taxonomy" id="30033"/>
    <lineage>
        <taxon>Eukaryota</taxon>
        <taxon>Metazoa</taxon>
        <taxon>Ecdysozoa</taxon>
        <taxon>Arthropoda</taxon>
        <taxon>Hexapoda</taxon>
        <taxon>Insecta</taxon>
        <taxon>Pterygota</taxon>
        <taxon>Neoptera</taxon>
        <taxon>Endopterygota</taxon>
        <taxon>Diptera</taxon>
        <taxon>Brachycera</taxon>
        <taxon>Muscomorpha</taxon>
        <taxon>Ephydroidea</taxon>
        <taxon>Drosophilidae</taxon>
        <taxon>Drosophila</taxon>
        <taxon>Sophophora</taxon>
    </lineage>
</organism>